<proteinExistence type="predicted"/>
<evidence type="ECO:0000256" key="1">
    <source>
        <dbReference type="SAM" id="SignalP"/>
    </source>
</evidence>
<name>A0ABV4Y7U0_9CYAN</name>
<evidence type="ECO:0000313" key="3">
    <source>
        <dbReference type="Proteomes" id="UP001576776"/>
    </source>
</evidence>
<evidence type="ECO:0000313" key="2">
    <source>
        <dbReference type="EMBL" id="MFB2934334.1"/>
    </source>
</evidence>
<protein>
    <recommendedName>
        <fullName evidence="4">PEP-CTERM sorting domain-containing protein</fullName>
    </recommendedName>
</protein>
<keyword evidence="1" id="KW-0732">Signal</keyword>
<feature type="chain" id="PRO_5045808303" description="PEP-CTERM sorting domain-containing protein" evidence="1">
    <location>
        <begin position="33"/>
        <end position="277"/>
    </location>
</feature>
<dbReference type="RefSeq" id="WP_413255859.1">
    <property type="nucleotide sequence ID" value="NZ_JBHFNS010000018.1"/>
</dbReference>
<reference evidence="2 3" key="1">
    <citation type="submission" date="2024-09" db="EMBL/GenBank/DDBJ databases">
        <title>Floridaenema gen nov. (Aerosakkonemataceae, Aerosakkonematales ord. nov., Cyanobacteria) from benthic tropical and subtropical fresh waters, with the description of four new species.</title>
        <authorList>
            <person name="Moretto J.A."/>
            <person name="Berthold D.E."/>
            <person name="Lefler F.W."/>
            <person name="Huang I.-S."/>
            <person name="Laughinghouse H. IV."/>
        </authorList>
    </citation>
    <scope>NUCLEOTIDE SEQUENCE [LARGE SCALE GENOMIC DNA]</scope>
    <source>
        <strain evidence="2 3">BLCC-F154</strain>
    </source>
</reference>
<evidence type="ECO:0008006" key="4">
    <source>
        <dbReference type="Google" id="ProtNLM"/>
    </source>
</evidence>
<dbReference type="EMBL" id="JBHFNS010000018">
    <property type="protein sequence ID" value="MFB2934334.1"/>
    <property type="molecule type" value="Genomic_DNA"/>
</dbReference>
<sequence length="277" mass="29450">MRSFAIKNYYGISLSLSALSVTALINAGSAKAATFSVGGYTWDSANAVTTGKIIQGQEQTEPFDTPFLSTELEVRDRTIGKLLGDSQVGSSESRSFSLGKDNSTLSIIELGWGSGMSLTNEDGKDLVIYETGGFGEPEAFALAVKKVGANDFTDYLYEFSSGSYQGDANTTHFATAIDLSSFGLNLGDKIESIRIRNLIPSDTVTGQDGRGFLDGQYQPQVGPGINQNYAIGKFDPDITFVAGLHKPKPVSEPGATLGLLALGAFGISYLGKRKQLH</sequence>
<organism evidence="2 3">
    <name type="scientific">Floridaenema fluviatile BLCC-F154</name>
    <dbReference type="NCBI Taxonomy" id="3153640"/>
    <lineage>
        <taxon>Bacteria</taxon>
        <taxon>Bacillati</taxon>
        <taxon>Cyanobacteriota</taxon>
        <taxon>Cyanophyceae</taxon>
        <taxon>Oscillatoriophycideae</taxon>
        <taxon>Aerosakkonematales</taxon>
        <taxon>Aerosakkonemataceae</taxon>
        <taxon>Floridanema</taxon>
        <taxon>Floridanema fluviatile</taxon>
    </lineage>
</organism>
<feature type="signal peptide" evidence="1">
    <location>
        <begin position="1"/>
        <end position="32"/>
    </location>
</feature>
<comment type="caution">
    <text evidence="2">The sequence shown here is derived from an EMBL/GenBank/DDBJ whole genome shotgun (WGS) entry which is preliminary data.</text>
</comment>
<accession>A0ABV4Y7U0</accession>
<keyword evidence="3" id="KW-1185">Reference proteome</keyword>
<gene>
    <name evidence="2" type="ORF">ACE1B6_03570</name>
</gene>
<dbReference type="Proteomes" id="UP001576776">
    <property type="component" value="Unassembled WGS sequence"/>
</dbReference>